<dbReference type="EMBL" id="UXSR01000255">
    <property type="protein sequence ID" value="VDD75817.1"/>
    <property type="molecule type" value="Genomic_DNA"/>
</dbReference>
<feature type="compositionally biased region" description="Low complexity" evidence="1">
    <location>
        <begin position="237"/>
        <end position="261"/>
    </location>
</feature>
<proteinExistence type="predicted"/>
<dbReference type="WBParaSite" id="MCOS_0000181901-mRNA-1">
    <property type="protein sequence ID" value="MCOS_0000181901-mRNA-1"/>
    <property type="gene ID" value="MCOS_0000181901"/>
</dbReference>
<evidence type="ECO:0000313" key="2">
    <source>
        <dbReference type="EMBL" id="VDD75817.1"/>
    </source>
</evidence>
<feature type="region of interest" description="Disordered" evidence="1">
    <location>
        <begin position="231"/>
        <end position="261"/>
    </location>
</feature>
<dbReference type="AlphaFoldDB" id="A0A0R3U549"/>
<name>A0A0R3U549_MESCO</name>
<protein>
    <submittedName>
        <fullName evidence="2 4">Uncharacterized protein</fullName>
    </submittedName>
</protein>
<evidence type="ECO:0000313" key="4">
    <source>
        <dbReference type="WBParaSite" id="MCOS_0000181901-mRNA-1"/>
    </source>
</evidence>
<reference evidence="2 3" key="2">
    <citation type="submission" date="2018-10" db="EMBL/GenBank/DDBJ databases">
        <authorList>
            <consortium name="Pathogen Informatics"/>
        </authorList>
    </citation>
    <scope>NUCLEOTIDE SEQUENCE [LARGE SCALE GENOMIC DNA]</scope>
</reference>
<gene>
    <name evidence="2" type="ORF">MCOS_LOCUS1820</name>
</gene>
<evidence type="ECO:0000313" key="3">
    <source>
        <dbReference type="Proteomes" id="UP000267029"/>
    </source>
</evidence>
<accession>A0A0R3U549</accession>
<dbReference type="Proteomes" id="UP000267029">
    <property type="component" value="Unassembled WGS sequence"/>
</dbReference>
<reference evidence="4" key="1">
    <citation type="submission" date="2017-02" db="UniProtKB">
        <authorList>
            <consortium name="WormBaseParasite"/>
        </authorList>
    </citation>
    <scope>IDENTIFICATION</scope>
</reference>
<sequence>MESDSKIDMSLGFRLRVYTHLVSCQSYPCPISTLIFPYLDEIIKLNRKNQKLGAGKPRARVRGLGVKRTAGLRASLARPMKSRQSSAALAIFQKARRTAAIAAKVAADAAALVAPSGVLSRNNRRIGGMSPPIFFNNRNLCQKLAVVGAEQFACLPSMSATLRCVERFSVFWLPNCCFSSFDVARLCRQYELTTPIDNSGGRNQPPRMRNLAVRQRILAVNQQIYQRQRRRQEAISRRQQQAQQIRFTNTRQSTRTNNTNGNFQQQQFTRTQTARSRTWRGNQFNNRQLGRQVQVRGRNAVGLTVQTSNNIQSQRYQQYLAQARALIRAQQERRNDNSLYVDAPVRNRGFSRNAGRGRFRR</sequence>
<organism evidence="4">
    <name type="scientific">Mesocestoides corti</name>
    <name type="common">Flatworm</name>
    <dbReference type="NCBI Taxonomy" id="53468"/>
    <lineage>
        <taxon>Eukaryota</taxon>
        <taxon>Metazoa</taxon>
        <taxon>Spiralia</taxon>
        <taxon>Lophotrochozoa</taxon>
        <taxon>Platyhelminthes</taxon>
        <taxon>Cestoda</taxon>
        <taxon>Eucestoda</taxon>
        <taxon>Cyclophyllidea</taxon>
        <taxon>Mesocestoididae</taxon>
        <taxon>Mesocestoides</taxon>
    </lineage>
</organism>
<evidence type="ECO:0000256" key="1">
    <source>
        <dbReference type="SAM" id="MobiDB-lite"/>
    </source>
</evidence>
<keyword evidence="3" id="KW-1185">Reference proteome</keyword>